<gene>
    <name evidence="3" type="ORF">ARMGADRAFT_1008929</name>
</gene>
<dbReference type="STRING" id="47427.A0A2H3DXD9"/>
<feature type="region of interest" description="Disordered" evidence="1">
    <location>
        <begin position="133"/>
        <end position="158"/>
    </location>
</feature>
<protein>
    <recommendedName>
        <fullName evidence="2">DUF6589 domain-containing protein</fullName>
    </recommendedName>
</protein>
<dbReference type="OrthoDB" id="2496395at2759"/>
<evidence type="ECO:0000259" key="2">
    <source>
        <dbReference type="Pfam" id="PF20231"/>
    </source>
</evidence>
<dbReference type="Pfam" id="PF20231">
    <property type="entry name" value="DUF6589"/>
    <property type="match status" value="1"/>
</dbReference>
<evidence type="ECO:0000313" key="3">
    <source>
        <dbReference type="EMBL" id="PBK98534.1"/>
    </source>
</evidence>
<dbReference type="InParanoid" id="A0A2H3DXD9"/>
<accession>A0A2H3DXD9</accession>
<reference evidence="4" key="1">
    <citation type="journal article" date="2017" name="Nat. Ecol. Evol.">
        <title>Genome expansion and lineage-specific genetic innovations in the forest pathogenic fungi Armillaria.</title>
        <authorList>
            <person name="Sipos G."/>
            <person name="Prasanna A.N."/>
            <person name="Walter M.C."/>
            <person name="O'Connor E."/>
            <person name="Balint B."/>
            <person name="Krizsan K."/>
            <person name="Kiss B."/>
            <person name="Hess J."/>
            <person name="Varga T."/>
            <person name="Slot J."/>
            <person name="Riley R."/>
            <person name="Boka B."/>
            <person name="Rigling D."/>
            <person name="Barry K."/>
            <person name="Lee J."/>
            <person name="Mihaltcheva S."/>
            <person name="LaButti K."/>
            <person name="Lipzen A."/>
            <person name="Waldron R."/>
            <person name="Moloney N.M."/>
            <person name="Sperisen C."/>
            <person name="Kredics L."/>
            <person name="Vagvoelgyi C."/>
            <person name="Patrignani A."/>
            <person name="Fitzpatrick D."/>
            <person name="Nagy I."/>
            <person name="Doyle S."/>
            <person name="Anderson J.B."/>
            <person name="Grigoriev I.V."/>
            <person name="Gueldener U."/>
            <person name="Muensterkoetter M."/>
            <person name="Nagy L.G."/>
        </authorList>
    </citation>
    <scope>NUCLEOTIDE SEQUENCE [LARGE SCALE GENOMIC DNA]</scope>
    <source>
        <strain evidence="4">Ar21-2</strain>
    </source>
</reference>
<feature type="compositionally biased region" description="Low complexity" evidence="1">
    <location>
        <begin position="142"/>
        <end position="158"/>
    </location>
</feature>
<feature type="domain" description="DUF6589" evidence="2">
    <location>
        <begin position="1"/>
        <end position="50"/>
    </location>
</feature>
<dbReference type="Proteomes" id="UP000217790">
    <property type="component" value="Unassembled WGS sequence"/>
</dbReference>
<sequence>MNFCIKNFYKAHGSNASWEWLERISPCVNILRHLTRSLNAVLGSNQGTKHAPPDLAKDIAAIMKSLKDLDVYIIKKGRVLDDDDPPVKDIIAVGLQQLTHGKTNPLKQYNKEFARLQARRRLIPVVPVVAEDEVTERREAETAPAGATTPSTVLDPAE</sequence>
<name>A0A2H3DXD9_ARMGA</name>
<evidence type="ECO:0000256" key="1">
    <source>
        <dbReference type="SAM" id="MobiDB-lite"/>
    </source>
</evidence>
<dbReference type="AlphaFoldDB" id="A0A2H3DXD9"/>
<keyword evidence="4" id="KW-1185">Reference proteome</keyword>
<dbReference type="InterPro" id="IPR046496">
    <property type="entry name" value="DUF6589"/>
</dbReference>
<dbReference type="EMBL" id="KZ293648">
    <property type="protein sequence ID" value="PBK98534.1"/>
    <property type="molecule type" value="Genomic_DNA"/>
</dbReference>
<proteinExistence type="predicted"/>
<organism evidence="3 4">
    <name type="scientific">Armillaria gallica</name>
    <name type="common">Bulbous honey fungus</name>
    <name type="synonym">Armillaria bulbosa</name>
    <dbReference type="NCBI Taxonomy" id="47427"/>
    <lineage>
        <taxon>Eukaryota</taxon>
        <taxon>Fungi</taxon>
        <taxon>Dikarya</taxon>
        <taxon>Basidiomycota</taxon>
        <taxon>Agaricomycotina</taxon>
        <taxon>Agaricomycetes</taxon>
        <taxon>Agaricomycetidae</taxon>
        <taxon>Agaricales</taxon>
        <taxon>Marasmiineae</taxon>
        <taxon>Physalacriaceae</taxon>
        <taxon>Armillaria</taxon>
    </lineage>
</organism>
<evidence type="ECO:0000313" key="4">
    <source>
        <dbReference type="Proteomes" id="UP000217790"/>
    </source>
</evidence>